<evidence type="ECO:0000313" key="2">
    <source>
        <dbReference type="EMBL" id="TVZ06673.1"/>
    </source>
</evidence>
<dbReference type="EMBL" id="RPFW01000001">
    <property type="protein sequence ID" value="TVZ06673.1"/>
    <property type="molecule type" value="Genomic_DNA"/>
</dbReference>
<protein>
    <submittedName>
        <fullName evidence="2">CoA transferase</fullName>
    </submittedName>
</protein>
<dbReference type="Proteomes" id="UP000460272">
    <property type="component" value="Unassembled WGS sequence"/>
</dbReference>
<accession>A0A6P2CAS9</accession>
<name>A0A6P2CAS9_9ACTN</name>
<dbReference type="SUPFAM" id="SSF89796">
    <property type="entry name" value="CoA-transferase family III (CaiB/BaiF)"/>
    <property type="match status" value="1"/>
</dbReference>
<dbReference type="Pfam" id="PF02515">
    <property type="entry name" value="CoA_transf_3"/>
    <property type="match status" value="1"/>
</dbReference>
<dbReference type="InterPro" id="IPR003673">
    <property type="entry name" value="CoA-Trfase_fam_III"/>
</dbReference>
<sequence>MNLDSLLAAGVSWQVSKGGTLYLDERRRPGPRRGPLAGVRVADFCWMGVGSVATRLLADFGAEVIKIEDRTRIDTPRKLPLYKDEDARNFGEEVVGADPDKGGLFNNYCRNKLGVTINMRSAEGRRLAERLIAASSVVTENFAPGVMERWGLTYERLRELRPDVVYARMSGYGHSGPNAAYRSYGPVVQAVSGLSFISGLPGREPSGWGLSHMDNQAAFYNSAAILMAIRHRMLTGQGTEIDVSAIETGISLLGPVMLEVTVNGRATRGPRYPAGNRLEYPHAAPHGVYPASGEDRWVAIAVFNDEEWSRFADAIGRPAWTADERFASQQSRWENQDALDEAVATWTSQRDRYEATKLLQEAGVRAGAVQNAQDLNETDPQLAHRGVFFQMDHPVIGEARFEGVPVHFDGMSADNWRSGPLLGEDNEYVFKELLGVADDEFAELTVSGVI</sequence>
<keyword evidence="3" id="KW-1185">Reference proteome</keyword>
<evidence type="ECO:0000256" key="1">
    <source>
        <dbReference type="ARBA" id="ARBA00022679"/>
    </source>
</evidence>
<dbReference type="Gene3D" id="3.30.1540.10">
    <property type="entry name" value="formyl-coa transferase, domain 3"/>
    <property type="match status" value="1"/>
</dbReference>
<dbReference type="PANTHER" id="PTHR48207">
    <property type="entry name" value="SUCCINATE--HYDROXYMETHYLGLUTARATE COA-TRANSFERASE"/>
    <property type="match status" value="1"/>
</dbReference>
<gene>
    <name evidence="2" type="ORF">EAS64_04640</name>
</gene>
<organism evidence="2 3">
    <name type="scientific">Trebonia kvetii</name>
    <dbReference type="NCBI Taxonomy" id="2480626"/>
    <lineage>
        <taxon>Bacteria</taxon>
        <taxon>Bacillati</taxon>
        <taxon>Actinomycetota</taxon>
        <taxon>Actinomycetes</taxon>
        <taxon>Streptosporangiales</taxon>
        <taxon>Treboniaceae</taxon>
        <taxon>Trebonia</taxon>
    </lineage>
</organism>
<keyword evidence="1 2" id="KW-0808">Transferase</keyword>
<dbReference type="Gene3D" id="3.40.50.10540">
    <property type="entry name" value="Crotonobetainyl-coa:carnitine coa-transferase, domain 1"/>
    <property type="match status" value="1"/>
</dbReference>
<evidence type="ECO:0000313" key="3">
    <source>
        <dbReference type="Proteomes" id="UP000460272"/>
    </source>
</evidence>
<dbReference type="InterPro" id="IPR044855">
    <property type="entry name" value="CoA-Trfase_III_dom3_sf"/>
</dbReference>
<dbReference type="OrthoDB" id="4251672at2"/>
<dbReference type="AlphaFoldDB" id="A0A6P2CAS9"/>
<dbReference type="GO" id="GO:0008410">
    <property type="term" value="F:CoA-transferase activity"/>
    <property type="evidence" value="ECO:0007669"/>
    <property type="project" value="TreeGrafter"/>
</dbReference>
<dbReference type="PANTHER" id="PTHR48207:SF4">
    <property type="entry name" value="BLL6097 PROTEIN"/>
    <property type="match status" value="1"/>
</dbReference>
<dbReference type="InterPro" id="IPR023606">
    <property type="entry name" value="CoA-Trfase_III_dom_1_sf"/>
</dbReference>
<comment type="caution">
    <text evidence="2">The sequence shown here is derived from an EMBL/GenBank/DDBJ whole genome shotgun (WGS) entry which is preliminary data.</text>
</comment>
<proteinExistence type="predicted"/>
<reference evidence="2 3" key="1">
    <citation type="submission" date="2018-11" db="EMBL/GenBank/DDBJ databases">
        <title>Trebonia kvetii gen.nov., sp.nov., a novel acidophilic actinobacterium, and proposal of the new actinobacterial family Treboniaceae fam. nov.</title>
        <authorList>
            <person name="Rapoport D."/>
            <person name="Sagova-Mareckova M."/>
            <person name="Sedlacek I."/>
            <person name="Provaznik J."/>
            <person name="Kralova S."/>
            <person name="Pavlinic D."/>
            <person name="Benes V."/>
            <person name="Kopecky J."/>
        </authorList>
    </citation>
    <scope>NUCLEOTIDE SEQUENCE [LARGE SCALE GENOMIC DNA]</scope>
    <source>
        <strain evidence="2 3">15Tr583</strain>
    </source>
</reference>
<dbReference type="InterPro" id="IPR050483">
    <property type="entry name" value="CoA-transferase_III_domain"/>
</dbReference>